<name>A0A518AJI3_9BACT</name>
<proteinExistence type="predicted"/>
<evidence type="ECO:0000313" key="1">
    <source>
        <dbReference type="EMBL" id="QDU54892.1"/>
    </source>
</evidence>
<keyword evidence="2" id="KW-1185">Reference proteome</keyword>
<dbReference type="InterPro" id="IPR025368">
    <property type="entry name" value="DUF4272"/>
</dbReference>
<protein>
    <recommendedName>
        <fullName evidence="3">DUF4272 domain-containing protein</fullName>
    </recommendedName>
</protein>
<organism evidence="1 2">
    <name type="scientific">Aeoliella mucimassa</name>
    <dbReference type="NCBI Taxonomy" id="2527972"/>
    <lineage>
        <taxon>Bacteria</taxon>
        <taxon>Pseudomonadati</taxon>
        <taxon>Planctomycetota</taxon>
        <taxon>Planctomycetia</taxon>
        <taxon>Pirellulales</taxon>
        <taxon>Lacipirellulaceae</taxon>
        <taxon>Aeoliella</taxon>
    </lineage>
</organism>
<accession>A0A518AJI3</accession>
<evidence type="ECO:0000313" key="2">
    <source>
        <dbReference type="Proteomes" id="UP000315750"/>
    </source>
</evidence>
<sequence length="491" mass="56035">MYRPLFTEIPTNRDECWARLARFAAFWHGHDGTPVSCGSLVDEVETRLELNLPAAVVEWHERFGRIEHLWCEADYSLAIDNLRVEEGKLVLRSEPMFGGMVEAKWVIPVAELGPDDPPVFFVLGKRQYPCADRFSQFAIYAAMVDTLSTTFPKEIAEVPGVPHPTDGTKMEFPDSFGVIDTEVFEGENWLALVSGNCYIKRRADAQAEIECTKLAAPPQPEPPADDDTPQVWPTPREAAERYVVLKYCIVHAVTSPPRQMLESWMEEWSAYDIAEFNAKGVELRNQLWHVLREMGVWSKLSLRERELITTTMASLTERQQIDMTWRVESAAVLLWALGKLDTLPEFDTRASHDLLKEFPQEATDEFLATATLRPPEELERMRQLAESWHWRSRTRQMQESGEAFPANEALTSIGVNSYADVVRMSAHRLHEAGELKQVIDDDFAAMGKSYQSLDAEEWAVVRSITMERHFALNWLCGYSTDNDWDSTPTDT</sequence>
<reference evidence="1 2" key="1">
    <citation type="submission" date="2019-02" db="EMBL/GenBank/DDBJ databases">
        <title>Deep-cultivation of Planctomycetes and their phenomic and genomic characterization uncovers novel biology.</title>
        <authorList>
            <person name="Wiegand S."/>
            <person name="Jogler M."/>
            <person name="Boedeker C."/>
            <person name="Pinto D."/>
            <person name="Vollmers J."/>
            <person name="Rivas-Marin E."/>
            <person name="Kohn T."/>
            <person name="Peeters S.H."/>
            <person name="Heuer A."/>
            <person name="Rast P."/>
            <person name="Oberbeckmann S."/>
            <person name="Bunk B."/>
            <person name="Jeske O."/>
            <person name="Meyerdierks A."/>
            <person name="Storesund J.E."/>
            <person name="Kallscheuer N."/>
            <person name="Luecker S."/>
            <person name="Lage O.M."/>
            <person name="Pohl T."/>
            <person name="Merkel B.J."/>
            <person name="Hornburger P."/>
            <person name="Mueller R.-W."/>
            <person name="Bruemmer F."/>
            <person name="Labrenz M."/>
            <person name="Spormann A.M."/>
            <person name="Op den Camp H."/>
            <person name="Overmann J."/>
            <person name="Amann R."/>
            <person name="Jetten M.S.M."/>
            <person name="Mascher T."/>
            <person name="Medema M.H."/>
            <person name="Devos D.P."/>
            <person name="Kaster A.-K."/>
            <person name="Ovreas L."/>
            <person name="Rohde M."/>
            <person name="Galperin M.Y."/>
            <person name="Jogler C."/>
        </authorList>
    </citation>
    <scope>NUCLEOTIDE SEQUENCE [LARGE SCALE GENOMIC DNA]</scope>
    <source>
        <strain evidence="1 2">Pan181</strain>
    </source>
</reference>
<dbReference type="KEGG" id="amuc:Pan181_10770"/>
<dbReference type="AlphaFoldDB" id="A0A518AJI3"/>
<dbReference type="Proteomes" id="UP000315750">
    <property type="component" value="Chromosome"/>
</dbReference>
<dbReference type="Pfam" id="PF14094">
    <property type="entry name" value="DUF4272"/>
    <property type="match status" value="1"/>
</dbReference>
<gene>
    <name evidence="1" type="ORF">Pan181_10770</name>
</gene>
<dbReference type="EMBL" id="CP036278">
    <property type="protein sequence ID" value="QDU54892.1"/>
    <property type="molecule type" value="Genomic_DNA"/>
</dbReference>
<dbReference type="RefSeq" id="WP_197528929.1">
    <property type="nucleotide sequence ID" value="NZ_CP036278.1"/>
</dbReference>
<evidence type="ECO:0008006" key="3">
    <source>
        <dbReference type="Google" id="ProtNLM"/>
    </source>
</evidence>